<proteinExistence type="predicted"/>
<evidence type="ECO:0000313" key="2">
    <source>
        <dbReference type="Proteomes" id="UP000663508"/>
    </source>
</evidence>
<dbReference type="KEGG" id="mind:mvi_35780"/>
<sequence>MRPRVFALSPRGTDTMDRSYAEMGRPGAAALVDGAAFDTLYLTSRGRRAGSASPGLRAP</sequence>
<dbReference type="Proteomes" id="UP000663508">
    <property type="component" value="Chromosome"/>
</dbReference>
<gene>
    <name evidence="1" type="ORF">mvi_35780</name>
</gene>
<reference evidence="1" key="1">
    <citation type="submission" date="2020-11" db="EMBL/GenBank/DDBJ databases">
        <title>Complete genome sequence of a novel pathogenic Methylobacterium strain isolated from rice in Vietnam.</title>
        <authorList>
            <person name="Lai K."/>
            <person name="Okazaki S."/>
            <person name="Higashi K."/>
            <person name="Mori H."/>
            <person name="Toyoda A."/>
            <person name="Kurokawa K."/>
        </authorList>
    </citation>
    <scope>NUCLEOTIDE SEQUENCE</scope>
    <source>
        <strain evidence="1">VL1</strain>
    </source>
</reference>
<protein>
    <submittedName>
        <fullName evidence="1">Uncharacterized protein</fullName>
    </submittedName>
</protein>
<organism evidence="1 2">
    <name type="scientific">Methylobacterium indicum</name>
    <dbReference type="NCBI Taxonomy" id="1775910"/>
    <lineage>
        <taxon>Bacteria</taxon>
        <taxon>Pseudomonadati</taxon>
        <taxon>Pseudomonadota</taxon>
        <taxon>Alphaproteobacteria</taxon>
        <taxon>Hyphomicrobiales</taxon>
        <taxon>Methylobacteriaceae</taxon>
        <taxon>Methylobacterium</taxon>
    </lineage>
</organism>
<dbReference type="EMBL" id="AP024145">
    <property type="protein sequence ID" value="BCM85117.1"/>
    <property type="molecule type" value="Genomic_DNA"/>
</dbReference>
<dbReference type="RefSeq" id="WP_207178023.1">
    <property type="nucleotide sequence ID" value="NZ_AP024145.1"/>
</dbReference>
<accession>A0A8H8WVQ5</accession>
<dbReference type="AlphaFoldDB" id="A0A8H8WVQ5"/>
<evidence type="ECO:0000313" key="1">
    <source>
        <dbReference type="EMBL" id="BCM85117.1"/>
    </source>
</evidence>
<name>A0A8H8WVQ5_9HYPH</name>